<organism evidence="13 14">
    <name type="scientific">Enterovirga rhinocerotis</name>
    <dbReference type="NCBI Taxonomy" id="1339210"/>
    <lineage>
        <taxon>Bacteria</taxon>
        <taxon>Pseudomonadati</taxon>
        <taxon>Pseudomonadota</taxon>
        <taxon>Alphaproteobacteria</taxon>
        <taxon>Hyphomicrobiales</taxon>
        <taxon>Methylobacteriaceae</taxon>
        <taxon>Enterovirga</taxon>
    </lineage>
</organism>
<dbReference type="AlphaFoldDB" id="A0A4R7BP58"/>
<evidence type="ECO:0000256" key="2">
    <source>
        <dbReference type="ARBA" id="ARBA00004377"/>
    </source>
</evidence>
<evidence type="ECO:0000256" key="5">
    <source>
        <dbReference type="ARBA" id="ARBA00022448"/>
    </source>
</evidence>
<keyword evidence="10 12" id="KW-1133">Transmembrane helix</keyword>
<dbReference type="GO" id="GO:0005886">
    <property type="term" value="C:plasma membrane"/>
    <property type="evidence" value="ECO:0007669"/>
    <property type="project" value="UniProtKB-SubCell"/>
</dbReference>
<dbReference type="EMBL" id="SNZR01000016">
    <property type="protein sequence ID" value="TDR87350.1"/>
    <property type="molecule type" value="Genomic_DNA"/>
</dbReference>
<dbReference type="Proteomes" id="UP000295122">
    <property type="component" value="Unassembled WGS sequence"/>
</dbReference>
<keyword evidence="5 12" id="KW-0813">Transport</keyword>
<dbReference type="NCBIfam" id="TIGR03141">
    <property type="entry name" value="cytochro_ccmD"/>
    <property type="match status" value="1"/>
</dbReference>
<evidence type="ECO:0000313" key="13">
    <source>
        <dbReference type="EMBL" id="TDR87350.1"/>
    </source>
</evidence>
<evidence type="ECO:0000256" key="4">
    <source>
        <dbReference type="ARBA" id="ARBA00016461"/>
    </source>
</evidence>
<evidence type="ECO:0000256" key="3">
    <source>
        <dbReference type="ARBA" id="ARBA00008741"/>
    </source>
</evidence>
<keyword evidence="9 12" id="KW-0201">Cytochrome c-type biogenesis</keyword>
<keyword evidence="6 12" id="KW-1003">Cell membrane</keyword>
<evidence type="ECO:0000256" key="10">
    <source>
        <dbReference type="ARBA" id="ARBA00022989"/>
    </source>
</evidence>
<dbReference type="InterPro" id="IPR007078">
    <property type="entry name" value="Haem_export_protD_CcmD"/>
</dbReference>
<sequence>MSDYAFYIWSAYGAAALAIGALIAHHLLDYRAQRRALQRLEGDAARHGS</sequence>
<evidence type="ECO:0000256" key="8">
    <source>
        <dbReference type="ARBA" id="ARBA00022692"/>
    </source>
</evidence>
<dbReference type="RefSeq" id="WP_133774200.1">
    <property type="nucleotide sequence ID" value="NZ_SNZR01000016.1"/>
</dbReference>
<evidence type="ECO:0000256" key="6">
    <source>
        <dbReference type="ARBA" id="ARBA00022475"/>
    </source>
</evidence>
<gene>
    <name evidence="13" type="ORF">EV668_4431</name>
</gene>
<evidence type="ECO:0000256" key="9">
    <source>
        <dbReference type="ARBA" id="ARBA00022748"/>
    </source>
</evidence>
<comment type="subcellular location">
    <subcellularLocation>
        <location evidence="2 12">Cell inner membrane</location>
        <topology evidence="2 12">Single-pass membrane protein</topology>
    </subcellularLocation>
</comment>
<proteinExistence type="inferred from homology"/>
<name>A0A4R7BP58_9HYPH</name>
<dbReference type="GO" id="GO:0017004">
    <property type="term" value="P:cytochrome complex assembly"/>
    <property type="evidence" value="ECO:0007669"/>
    <property type="project" value="UniProtKB-KW"/>
</dbReference>
<comment type="function">
    <text evidence="1 12">Required for the export of heme to the periplasm for the biogenesis of c-type cytochromes.</text>
</comment>
<dbReference type="GO" id="GO:0015886">
    <property type="term" value="P:heme transport"/>
    <property type="evidence" value="ECO:0007669"/>
    <property type="project" value="InterPro"/>
</dbReference>
<reference evidence="13 14" key="1">
    <citation type="submission" date="2019-03" db="EMBL/GenBank/DDBJ databases">
        <title>Genomic Encyclopedia of Type Strains, Phase IV (KMG-IV): sequencing the most valuable type-strain genomes for metagenomic binning, comparative biology and taxonomic classification.</title>
        <authorList>
            <person name="Goeker M."/>
        </authorList>
    </citation>
    <scope>NUCLEOTIDE SEQUENCE [LARGE SCALE GENOMIC DNA]</scope>
    <source>
        <strain evidence="13 14">DSM 25903</strain>
    </source>
</reference>
<evidence type="ECO:0000256" key="7">
    <source>
        <dbReference type="ARBA" id="ARBA00022519"/>
    </source>
</evidence>
<protein>
    <recommendedName>
        <fullName evidence="4 12">Heme exporter protein D</fullName>
    </recommendedName>
</protein>
<keyword evidence="7 12" id="KW-0997">Cell inner membrane</keyword>
<keyword evidence="14" id="KW-1185">Reference proteome</keyword>
<evidence type="ECO:0000256" key="1">
    <source>
        <dbReference type="ARBA" id="ARBA00002442"/>
    </source>
</evidence>
<evidence type="ECO:0000256" key="11">
    <source>
        <dbReference type="ARBA" id="ARBA00023136"/>
    </source>
</evidence>
<evidence type="ECO:0000256" key="12">
    <source>
        <dbReference type="RuleBase" id="RU363101"/>
    </source>
</evidence>
<feature type="transmembrane region" description="Helical" evidence="12">
    <location>
        <begin position="6"/>
        <end position="28"/>
    </location>
</feature>
<accession>A0A4R7BP58</accession>
<evidence type="ECO:0000313" key="14">
    <source>
        <dbReference type="Proteomes" id="UP000295122"/>
    </source>
</evidence>
<keyword evidence="8 12" id="KW-0812">Transmembrane</keyword>
<comment type="caution">
    <text evidence="13">The sequence shown here is derived from an EMBL/GenBank/DDBJ whole genome shotgun (WGS) entry which is preliminary data.</text>
</comment>
<keyword evidence="11 12" id="KW-0472">Membrane</keyword>
<dbReference type="Pfam" id="PF04995">
    <property type="entry name" value="CcmD"/>
    <property type="match status" value="1"/>
</dbReference>
<comment type="similarity">
    <text evidence="3 12">Belongs to the CcmD/CycX/HelD family.</text>
</comment>